<dbReference type="InterPro" id="IPR014862">
    <property type="entry name" value="TrwC"/>
</dbReference>
<evidence type="ECO:0000256" key="2">
    <source>
        <dbReference type="SAM" id="MobiDB-lite"/>
    </source>
</evidence>
<keyword evidence="4" id="KW-0378">Hydrolase</keyword>
<dbReference type="Gene3D" id="3.40.50.300">
    <property type="entry name" value="P-loop containing nucleotide triphosphate hydrolases"/>
    <property type="match status" value="2"/>
</dbReference>
<organism evidence="4">
    <name type="scientific">Mycobacterium riyadhense</name>
    <dbReference type="NCBI Taxonomy" id="486698"/>
    <lineage>
        <taxon>Bacteria</taxon>
        <taxon>Bacillati</taxon>
        <taxon>Actinomycetota</taxon>
        <taxon>Actinomycetes</taxon>
        <taxon>Mycobacteriales</taxon>
        <taxon>Mycobacteriaceae</taxon>
        <taxon>Mycobacterium</taxon>
    </lineage>
</organism>
<dbReference type="NCBIfam" id="NF041492">
    <property type="entry name" value="MobF"/>
    <property type="match status" value="1"/>
</dbReference>
<feature type="domain" description="TrwC relaxase" evidence="3">
    <location>
        <begin position="9"/>
        <end position="431"/>
    </location>
</feature>
<reference evidence="4" key="1">
    <citation type="submission" date="2019-05" db="EMBL/GenBank/DDBJ databases">
        <authorList>
            <person name="Naeem R."/>
            <person name="Antony C."/>
            <person name="Guan Q."/>
        </authorList>
    </citation>
    <scope>NUCLEOTIDE SEQUENCE</scope>
    <source>
        <strain evidence="4">2</strain>
    </source>
</reference>
<proteinExistence type="predicted"/>
<keyword evidence="1" id="KW-0175">Coiled coil</keyword>
<dbReference type="Gene3D" id="2.30.30.940">
    <property type="match status" value="1"/>
</dbReference>
<gene>
    <name evidence="4" type="primary">recD2_1</name>
    <name evidence="4" type="ORF">BIN_B_04526</name>
</gene>
<name>A0A653EYA2_9MYCO</name>
<feature type="compositionally biased region" description="Basic and acidic residues" evidence="2">
    <location>
        <begin position="1939"/>
        <end position="1968"/>
    </location>
</feature>
<evidence type="ECO:0000256" key="1">
    <source>
        <dbReference type="SAM" id="Coils"/>
    </source>
</evidence>
<dbReference type="SUPFAM" id="SSF52540">
    <property type="entry name" value="P-loop containing nucleoside triphosphate hydrolases"/>
    <property type="match status" value="2"/>
</dbReference>
<dbReference type="CDD" id="cd18809">
    <property type="entry name" value="SF1_C_RecD"/>
    <property type="match status" value="1"/>
</dbReference>
<evidence type="ECO:0000313" key="4">
    <source>
        <dbReference type="EMBL" id="VTP02467.1"/>
    </source>
</evidence>
<evidence type="ECO:0000259" key="3">
    <source>
        <dbReference type="Pfam" id="PF08751"/>
    </source>
</evidence>
<feature type="coiled-coil region" evidence="1">
    <location>
        <begin position="1696"/>
        <end position="1723"/>
    </location>
</feature>
<keyword evidence="4" id="KW-0547">Nucleotide-binding</keyword>
<dbReference type="Pfam" id="PF13604">
    <property type="entry name" value="AAA_30"/>
    <property type="match status" value="1"/>
</dbReference>
<keyword evidence="4" id="KW-0067">ATP-binding</keyword>
<dbReference type="InterPro" id="IPR027417">
    <property type="entry name" value="P-loop_NTPase"/>
</dbReference>
<sequence length="1968" mass="216735">MMSVHKLTAGDGYLYLIRQTAAHDAEKRGRTTLGDYYTEKGESPGRWVGRGLSGLAEPPSRTWVTDLEESMWRIQPGAQVSEHHMKELFGLGLHPNAGAISELLISQGVPKAAAHQAVRLGRPFVINDASTELQRRLAVAYRDHNLSNSRAWNAPIDETLRAQMRTRIARELFAETYGRPPADERELTGFIATQSRDQTTSTAGYDLTFSPVKSFSVLWALAPEDLRKILEECHERAVADTLEWLQDNAAFTRMRAQGVAQIDVDGFIAAQFTHRDSRAGDPDLHTHVAISNKVRGRGPDGITRWLALDGRPIFKSNVAASEFYNTRIEAYSVELAGLVYAERPAPERGKRAVREIVDIPTDLCEEFSSRRLMINDRYTGLAKQFQTDHGREPTTVEALALYERANLETRTAKHEPRSLAEQRQMWRTQAIAHLGSQHALSAMLVNARTPKRRHVPDVTDEWIAGQAGIVVDTVCETRSSWQHTHIYAEAQRRVRAAGWATDRSLADRITAVALSAPLSLPHARVRDSDLGEPEILRRRDGASVYSTHGTHLFTSTAILSAEKRVLDAAGRADGRRASANAVEMALLEHKATRGRALNPGQEAVVREMACSGVRVQLALAPAGSGKTTAMAALTRAWEESGGRVIGLCPGANQAQLLRDDIHTDTDTVDKFIWLHRNPDATDDPARAWFDAIDESTLIIVDEAGKASTLQLDAVITTALARGASVRLVGDDQQLASVCAGGVLRDLDTTYGALNLTEVVRFKSRAEAQAGLALREGDAAGLAFYADNHRIHVGSDDTIIDMVYQRWAADKARGYDTAMLAPTNAIVAQLNERARLDRLLAQTRAPERVCPADTREVALCDGLRASVGDTVATRRNKRSLRLGGGRDFVRNGYRWRVDKVSRDGALTVSRLDTGHKATLPAWYVRSYVTLGYASTIDSSQGMTFGNKTTTGTCYVVGADNLTRQQLYTALSRATDENHICISTAETDAHRVLTPKATHPKTAIDVLERVLSHDGSQVSATTEQRHAEDPFLRLGHAARAYVHAVGALAENRLGRVVMAAIDASADQVYPNLTSMPAWPILRLHLAILAVNGHDPIPRLTQVAERRELDTALDPAAVLDWRLDNSGEHCTGVGPLRWLPAIPEALTENPDWADYLQARHDVVATYAEFIRHTAKHWDATTAPRWARPLLAGTPGVRAEIAVFRASHDIADADTRLTGPEQYAARDRRAQKQLDQLAAQHLGRRDPDTTRFNTLVDAIDPRVRRDPYWPQLAAHLACVARTDVILPQLLGDAASDGPLPDQMPGAALWWRLAGRLQPAALDKSTHYLRPAWLPDLHRVFGTAIAESIAADPAFGRLVAAIDAADPARWTPLDLLHVAAEHLRDVDDDHDHPLRPDEYAQLLTYSIDLFASQSPYDHFDIPVPTDIPLSPDEDEALRHHVADPEHPVHHLSDDAILDKLGLGYGGSLIPADQIQTPPPDPLDYFTRSDDDGLTFEDLLTERPLARPVGPAVANVNALRAQYHQALADEKTLRAQVVIGDGPAMRRATPRIAELRQRADADRPYLMAVQHVIAEWADVDVGYEDSLRNLEWAREQLRELQAQPDADPLDIASAKLDIQTCQLAVPTTSPAERYQVALSEALAARAHAAGGVDNIISGEDVDKIIAEAQDEDDQALIAARRRTNQLHRDLDAAEAAAAAAFAEAETRNADHILDQLEELRTEIDMLRAAGDYHIQRGFIIEPDASAHLPELTARSITKAARNGFTVTALHASDGQAALAALRVFNTAAAANGHETIWCSPLQEGIDRLQNANITDHALTLTDIHEQIARGHKELSPTTTIVVDRAATADPAVLTDLAEHAAQHQARLLLIDGDHPGWPPPPAARLLKLLHRDLPWSSVLSLNTRIPQHRHQPDRDPVLEQADRCNPDILPDDVTQALAERRRLRTQHDTSFRVHNELSRRMTDSDQSHDTGRQR</sequence>
<feature type="region of interest" description="Disordered" evidence="2">
    <location>
        <begin position="1935"/>
        <end position="1968"/>
    </location>
</feature>
<keyword evidence="4" id="KW-0347">Helicase</keyword>
<dbReference type="EMBL" id="LR589134">
    <property type="protein sequence ID" value="VTP02467.1"/>
    <property type="molecule type" value="Genomic_DNA"/>
</dbReference>
<dbReference type="SUPFAM" id="SSF55464">
    <property type="entry name" value="Origin of replication-binding domain, RBD-like"/>
    <property type="match status" value="1"/>
</dbReference>
<dbReference type="Pfam" id="PF08751">
    <property type="entry name" value="TrwC"/>
    <property type="match status" value="1"/>
</dbReference>
<accession>A0A653EYA2</accession>
<protein>
    <submittedName>
        <fullName evidence="4">ATP-dependent RecD-like DNA helicase</fullName>
    </submittedName>
</protein>
<dbReference type="GO" id="GO:0004386">
    <property type="term" value="F:helicase activity"/>
    <property type="evidence" value="ECO:0007669"/>
    <property type="project" value="UniProtKB-KW"/>
</dbReference>